<evidence type="ECO:0000313" key="4">
    <source>
        <dbReference type="Proteomes" id="UP000295727"/>
    </source>
</evidence>
<dbReference type="AlphaFoldDB" id="A0A4P7D0F7"/>
<feature type="chain" id="PRO_5020206258" evidence="2">
    <location>
        <begin position="25"/>
        <end position="113"/>
    </location>
</feature>
<dbReference type="EMBL" id="CP038150">
    <property type="protein sequence ID" value="QBR02111.1"/>
    <property type="molecule type" value="Genomic_DNA"/>
</dbReference>
<keyword evidence="4" id="KW-1185">Reference proteome</keyword>
<feature type="region of interest" description="Disordered" evidence="1">
    <location>
        <begin position="63"/>
        <end position="98"/>
    </location>
</feature>
<accession>A0A4P7D0F7</accession>
<dbReference type="OrthoDB" id="9035534at2"/>
<proteinExistence type="predicted"/>
<name>A0A4P7D0F7_9BURK</name>
<gene>
    <name evidence="3" type="ORF">E1956_33920</name>
</gene>
<dbReference type="RefSeq" id="WP_134757422.1">
    <property type="nucleotide sequence ID" value="NZ_CP038150.1"/>
</dbReference>
<dbReference type="KEGG" id="ppai:E1956_33920"/>
<evidence type="ECO:0000256" key="2">
    <source>
        <dbReference type="SAM" id="SignalP"/>
    </source>
</evidence>
<keyword evidence="2" id="KW-0732">Signal</keyword>
<reference evidence="3 4" key="1">
    <citation type="submission" date="2019-03" db="EMBL/GenBank/DDBJ databases">
        <title>Paraburkholderia sp. 7MH5, isolated from subtropical forest soil.</title>
        <authorList>
            <person name="Gao Z.-H."/>
            <person name="Qiu L.-H."/>
        </authorList>
    </citation>
    <scope>NUCLEOTIDE SEQUENCE [LARGE SCALE GENOMIC DNA]</scope>
    <source>
        <strain evidence="3 4">7MH5</strain>
    </source>
</reference>
<evidence type="ECO:0000256" key="1">
    <source>
        <dbReference type="SAM" id="MobiDB-lite"/>
    </source>
</evidence>
<evidence type="ECO:0000313" key="3">
    <source>
        <dbReference type="EMBL" id="QBR02111.1"/>
    </source>
</evidence>
<dbReference type="Proteomes" id="UP000295727">
    <property type="component" value="Chromosome 3"/>
</dbReference>
<sequence>MNKRTVIASLIFLAAVPVALSAQAQEKTRAEVRQELIDAQRNGLDFVSDTSYPDVSPVFQQQVDRQKQENGDSGMGAATAGTSDAGHPMQKKAPADPSTCVGPVSYCNIFFGS</sequence>
<protein>
    <submittedName>
        <fullName evidence="3">DUF4148 domain-containing protein</fullName>
    </submittedName>
</protein>
<feature type="signal peptide" evidence="2">
    <location>
        <begin position="1"/>
        <end position="24"/>
    </location>
</feature>
<organism evidence="3 4">
    <name type="scientific">Paraburkholderia pallida</name>
    <dbReference type="NCBI Taxonomy" id="2547399"/>
    <lineage>
        <taxon>Bacteria</taxon>
        <taxon>Pseudomonadati</taxon>
        <taxon>Pseudomonadota</taxon>
        <taxon>Betaproteobacteria</taxon>
        <taxon>Burkholderiales</taxon>
        <taxon>Burkholderiaceae</taxon>
        <taxon>Paraburkholderia</taxon>
    </lineage>
</organism>
<dbReference type="Pfam" id="PF13663">
    <property type="entry name" value="DUF4148"/>
    <property type="match status" value="1"/>
</dbReference>
<dbReference type="InterPro" id="IPR025421">
    <property type="entry name" value="DUF4148"/>
</dbReference>